<reference evidence="2 3" key="1">
    <citation type="journal article" date="2019" name="Nat. Microbiol.">
        <title>Wide diversity of methane and short-chain alkane metabolisms in uncultured archaea.</title>
        <authorList>
            <person name="Borrel G."/>
            <person name="Adam P.S."/>
            <person name="McKay L.J."/>
            <person name="Chen L.X."/>
            <person name="Sierra-Garcia I.N."/>
            <person name="Sieber C.M."/>
            <person name="Letourneur Q."/>
            <person name="Ghozlane A."/>
            <person name="Andersen G.L."/>
            <person name="Li W.J."/>
            <person name="Hallam S.J."/>
            <person name="Muyzer G."/>
            <person name="de Oliveira V.M."/>
            <person name="Inskeep W.P."/>
            <person name="Banfield J.F."/>
            <person name="Gribaldo S."/>
        </authorList>
    </citation>
    <scope>NUCLEOTIDE SEQUENCE [LARGE SCALE GENOMIC DNA]</scope>
    <source>
        <strain evidence="2">NM4</strain>
    </source>
</reference>
<dbReference type="Pfam" id="PF05544">
    <property type="entry name" value="Pro_racemase"/>
    <property type="match status" value="1"/>
</dbReference>
<organism evidence="2 3">
    <name type="scientific">Candidatus Methanodesulfokora washburnensis</name>
    <dbReference type="NCBI Taxonomy" id="2478471"/>
    <lineage>
        <taxon>Archaea</taxon>
        <taxon>Thermoproteota</taxon>
        <taxon>Candidatus Korarchaeia</taxon>
        <taxon>Candidatus Korarchaeia incertae sedis</taxon>
        <taxon>Candidatus Methanodesulfokora</taxon>
    </lineage>
</organism>
<name>A0A520KPP4_9CREN</name>
<comment type="similarity">
    <text evidence="1">Belongs to the proline racemase family.</text>
</comment>
<dbReference type="PANTHER" id="PTHR33442">
    <property type="entry name" value="TRANS-3-HYDROXY-L-PROLINE DEHYDRATASE"/>
    <property type="match status" value="1"/>
</dbReference>
<dbReference type="AlphaFoldDB" id="A0A520KPP4"/>
<dbReference type="GO" id="GO:0047580">
    <property type="term" value="F:4-hydroxyproline epimerase activity"/>
    <property type="evidence" value="ECO:0007669"/>
    <property type="project" value="TreeGrafter"/>
</dbReference>
<protein>
    <submittedName>
        <fullName evidence="2">Proline racemase</fullName>
    </submittedName>
</protein>
<dbReference type="InterPro" id="IPR008794">
    <property type="entry name" value="Pro_racemase_fam"/>
</dbReference>
<dbReference type="EMBL" id="RXII01000022">
    <property type="protein sequence ID" value="RZN63157.1"/>
    <property type="molecule type" value="Genomic_DNA"/>
</dbReference>
<gene>
    <name evidence="2" type="ORF">EF810_01315</name>
</gene>
<sequence>MKLQHIITTIDTHTAGEPTRIIISGVPPLYGKDIVEKRNYFIKNLDNIRRALMLEPRGHKDMFGAILLPSTREDCDFGVIFLDAGGSVDMCIHGTIGVVTALISTGLVQRKEPITEVKLDTCAGPVTATARVEGDVVKEVTVRNVPSFLANSNIEIKIPDVGTVPVDIAFGGNFYAIVKAQDIGIRVEPQYADRISKLGILIRDIVNREIRVEHPINKHINTVKLVRIVDEPKNSGVTSRNAVIFGPGQIDRSPCGTGTCAEIAMRYSKGLLGIGEEIVCESIIGTRFKGKAVAEVMVGNFKAVIPEVTGRAFITGFHHFVIDEEDPLKEGFLL</sequence>
<comment type="caution">
    <text evidence="2">The sequence shown here is derived from an EMBL/GenBank/DDBJ whole genome shotgun (WGS) entry which is preliminary data.</text>
</comment>
<dbReference type="FunFam" id="3.10.310.10:FF:000005">
    <property type="entry name" value="Proline racemase"/>
    <property type="match status" value="1"/>
</dbReference>
<dbReference type="Gene3D" id="3.10.310.10">
    <property type="entry name" value="Diaminopimelate Epimerase, Chain A, domain 1"/>
    <property type="match status" value="2"/>
</dbReference>
<dbReference type="PIRSF" id="PIRSF029792">
    <property type="entry name" value="Pro_racemase"/>
    <property type="match status" value="1"/>
</dbReference>
<proteinExistence type="inferred from homology"/>
<dbReference type="SUPFAM" id="SSF54506">
    <property type="entry name" value="Diaminopimelate epimerase-like"/>
    <property type="match status" value="1"/>
</dbReference>
<evidence type="ECO:0000256" key="1">
    <source>
        <dbReference type="ARBA" id="ARBA00007529"/>
    </source>
</evidence>
<evidence type="ECO:0000313" key="3">
    <source>
        <dbReference type="Proteomes" id="UP000316217"/>
    </source>
</evidence>
<dbReference type="SFLD" id="SFLDS00028">
    <property type="entry name" value="Proline_Racemase"/>
    <property type="match status" value="1"/>
</dbReference>
<dbReference type="PANTHER" id="PTHR33442:SF5">
    <property type="entry name" value="BIFUNCTIONAL TRANS-3-HYDROXY-L-PROLINE DEHYDRATASE_2-EPIMERASE"/>
    <property type="match status" value="1"/>
</dbReference>
<accession>A0A520KPP4</accession>
<evidence type="ECO:0000313" key="2">
    <source>
        <dbReference type="EMBL" id="RZN63157.1"/>
    </source>
</evidence>
<dbReference type="Proteomes" id="UP000316217">
    <property type="component" value="Unassembled WGS sequence"/>
</dbReference>